<dbReference type="EMBL" id="BARV01003044">
    <property type="protein sequence ID" value="GAH98929.1"/>
    <property type="molecule type" value="Genomic_DNA"/>
</dbReference>
<evidence type="ECO:0008006" key="4">
    <source>
        <dbReference type="Google" id="ProtNLM"/>
    </source>
</evidence>
<dbReference type="Gene3D" id="3.40.1180.10">
    <property type="entry name" value="Decaprenyl diphosphate synthase-like"/>
    <property type="match status" value="1"/>
</dbReference>
<organism evidence="3">
    <name type="scientific">marine sediment metagenome</name>
    <dbReference type="NCBI Taxonomy" id="412755"/>
    <lineage>
        <taxon>unclassified sequences</taxon>
        <taxon>metagenomes</taxon>
        <taxon>ecological metagenomes</taxon>
    </lineage>
</organism>
<dbReference type="NCBIfam" id="NF011405">
    <property type="entry name" value="PRK14830.1"/>
    <property type="match status" value="1"/>
</dbReference>
<dbReference type="NCBIfam" id="TIGR00055">
    <property type="entry name" value="uppS"/>
    <property type="match status" value="1"/>
</dbReference>
<dbReference type="SUPFAM" id="SSF64005">
    <property type="entry name" value="Undecaprenyl diphosphate synthase"/>
    <property type="match status" value="1"/>
</dbReference>
<dbReference type="PROSITE" id="PS01066">
    <property type="entry name" value="UPP_SYNTHASE"/>
    <property type="match status" value="1"/>
</dbReference>
<dbReference type="InterPro" id="IPR036424">
    <property type="entry name" value="UPP_synth-like_sf"/>
</dbReference>
<dbReference type="GO" id="GO:0016094">
    <property type="term" value="P:polyprenol biosynthetic process"/>
    <property type="evidence" value="ECO:0007669"/>
    <property type="project" value="TreeGrafter"/>
</dbReference>
<name>X1L934_9ZZZZ</name>
<dbReference type="FunFam" id="3.40.1180.10:FF:000001">
    <property type="entry name" value="(2E,6E)-farnesyl-diphosphate-specific ditrans,polycis-undecaprenyl-diphosphate synthase"/>
    <property type="match status" value="1"/>
</dbReference>
<dbReference type="AlphaFoldDB" id="X1L934"/>
<gene>
    <name evidence="3" type="ORF">S06H3_07503</name>
</gene>
<sequence>LEPQKLEKSNEKKLKKTAERLGLTPEHIPRHIAIIMDGNGRWAKKKNLPRAEGHHQGAKTVEKIAQHCVDFGIESLTLYSFSIENWKRPKREVNSLMHLYTQYLVEIRPTLMKNNVKLIHLGRLAQLPSAVKTELARTIKITAGNTGMKLALALNYAGRTEIVDATKKIAQKYKKGQLSLKNIDEQCISEHLYTTGLNEPDLLIRTANEMRISNFLLWQISYSEFYVTKTLWPDFKKSDLEKAILAYAKRDRRFGTIKK</sequence>
<dbReference type="HAMAP" id="MF_01139">
    <property type="entry name" value="ISPT"/>
    <property type="match status" value="1"/>
</dbReference>
<dbReference type="Pfam" id="PF01255">
    <property type="entry name" value="Prenyltransf"/>
    <property type="match status" value="1"/>
</dbReference>
<reference evidence="3" key="1">
    <citation type="journal article" date="2014" name="Front. Microbiol.">
        <title>High frequency of phylogenetically diverse reductive dehalogenase-homologous genes in deep subseafloor sedimentary metagenomes.</title>
        <authorList>
            <person name="Kawai M."/>
            <person name="Futagami T."/>
            <person name="Toyoda A."/>
            <person name="Takaki Y."/>
            <person name="Nishi S."/>
            <person name="Hori S."/>
            <person name="Arai W."/>
            <person name="Tsubouchi T."/>
            <person name="Morono Y."/>
            <person name="Uchiyama I."/>
            <person name="Ito T."/>
            <person name="Fujiyama A."/>
            <person name="Inagaki F."/>
            <person name="Takami H."/>
        </authorList>
    </citation>
    <scope>NUCLEOTIDE SEQUENCE</scope>
    <source>
        <strain evidence="3">Expedition CK06-06</strain>
    </source>
</reference>
<evidence type="ECO:0000256" key="2">
    <source>
        <dbReference type="ARBA" id="ARBA00022679"/>
    </source>
</evidence>
<proteinExistence type="inferred from homology"/>
<dbReference type="GO" id="GO:0045547">
    <property type="term" value="F:ditrans,polycis-polyprenyl diphosphate synthase [(2E,6E)-farnesyl diphosphate specific] activity"/>
    <property type="evidence" value="ECO:0007669"/>
    <property type="project" value="TreeGrafter"/>
</dbReference>
<evidence type="ECO:0000256" key="1">
    <source>
        <dbReference type="ARBA" id="ARBA00001946"/>
    </source>
</evidence>
<dbReference type="PANTHER" id="PTHR10291">
    <property type="entry name" value="DEHYDRODOLICHYL DIPHOSPHATE SYNTHASE FAMILY MEMBER"/>
    <property type="match status" value="1"/>
</dbReference>
<dbReference type="CDD" id="cd00475">
    <property type="entry name" value="Cis_IPPS"/>
    <property type="match status" value="1"/>
</dbReference>
<comment type="cofactor">
    <cofactor evidence="1">
        <name>Mg(2+)</name>
        <dbReference type="ChEBI" id="CHEBI:18420"/>
    </cofactor>
</comment>
<dbReference type="PANTHER" id="PTHR10291:SF0">
    <property type="entry name" value="DEHYDRODOLICHYL DIPHOSPHATE SYNTHASE 2"/>
    <property type="match status" value="1"/>
</dbReference>
<dbReference type="InterPro" id="IPR001441">
    <property type="entry name" value="UPP_synth-like"/>
</dbReference>
<protein>
    <recommendedName>
        <fullName evidence="4">Di-trans,poly-cis-decaprenylcistransferase</fullName>
    </recommendedName>
</protein>
<keyword evidence="2" id="KW-0808">Transferase</keyword>
<accession>X1L934</accession>
<dbReference type="InterPro" id="IPR018520">
    <property type="entry name" value="UPP_synth-like_CS"/>
</dbReference>
<comment type="caution">
    <text evidence="3">The sequence shown here is derived from an EMBL/GenBank/DDBJ whole genome shotgun (WGS) entry which is preliminary data.</text>
</comment>
<evidence type="ECO:0000313" key="3">
    <source>
        <dbReference type="EMBL" id="GAH98929.1"/>
    </source>
</evidence>
<feature type="non-terminal residue" evidence="3">
    <location>
        <position position="1"/>
    </location>
</feature>